<sequence>MLRHIPLGRMLNLRDLGGHPTTDGKITAWERLLRGDVPQGFSEADVDWLLDRDVTTVIDLRHDEETAARPDELKFLPGFHYHHVSLAVHGLYPNSEADVGSGYFRMLDEKNALCAVMRLIAHAPGGVLFHCTAGKDRTGCVAALLLSLCGVGLTDILADYQVSETYIMELLRQMAARVPDMEAWLGRSKSEYMDECLRLLLEKYGSVPGYLLEAGLTEEELTLLRAKLLD</sequence>
<dbReference type="InterPro" id="IPR000387">
    <property type="entry name" value="Tyr_Pase_dom"/>
</dbReference>
<dbReference type="Pfam" id="PF13350">
    <property type="entry name" value="Y_phosphatase3"/>
    <property type="match status" value="1"/>
</dbReference>
<dbReference type="EMBL" id="FLUN01000001">
    <property type="protein sequence ID" value="SBW04663.1"/>
    <property type="molecule type" value="Genomic_DNA"/>
</dbReference>
<dbReference type="PROSITE" id="PS50056">
    <property type="entry name" value="TYR_PHOSPHATASE_2"/>
    <property type="match status" value="1"/>
</dbReference>
<gene>
    <name evidence="3" type="ORF">KL86CLO1_11934</name>
</gene>
<dbReference type="AlphaFoldDB" id="A0A212JZ16"/>
<dbReference type="PROSITE" id="PS00383">
    <property type="entry name" value="TYR_PHOSPHATASE_1"/>
    <property type="match status" value="1"/>
</dbReference>
<dbReference type="InterPro" id="IPR026893">
    <property type="entry name" value="Tyr/Ser_Pase_IphP-type"/>
</dbReference>
<evidence type="ECO:0000256" key="1">
    <source>
        <dbReference type="ARBA" id="ARBA00009580"/>
    </source>
</evidence>
<evidence type="ECO:0000259" key="2">
    <source>
        <dbReference type="PROSITE" id="PS50056"/>
    </source>
</evidence>
<organism evidence="3">
    <name type="scientific">uncultured Eubacteriales bacterium</name>
    <dbReference type="NCBI Taxonomy" id="172733"/>
    <lineage>
        <taxon>Bacteria</taxon>
        <taxon>Bacillati</taxon>
        <taxon>Bacillota</taxon>
        <taxon>Clostridia</taxon>
        <taxon>Eubacteriales</taxon>
        <taxon>environmental samples</taxon>
    </lineage>
</organism>
<dbReference type="InterPro" id="IPR016130">
    <property type="entry name" value="Tyr_Pase_AS"/>
</dbReference>
<protein>
    <submittedName>
        <fullName evidence="3">Protein tyrosine/serine phosphatase</fullName>
    </submittedName>
</protein>
<dbReference type="InterPro" id="IPR029021">
    <property type="entry name" value="Prot-tyrosine_phosphatase-like"/>
</dbReference>
<name>A0A212JZ16_9FIRM</name>
<dbReference type="PANTHER" id="PTHR31126">
    <property type="entry name" value="TYROSINE-PROTEIN PHOSPHATASE"/>
    <property type="match status" value="1"/>
</dbReference>
<proteinExistence type="inferred from homology"/>
<dbReference type="SUPFAM" id="SSF52799">
    <property type="entry name" value="(Phosphotyrosine protein) phosphatases II"/>
    <property type="match status" value="1"/>
</dbReference>
<accession>A0A212JZ16</accession>
<comment type="similarity">
    <text evidence="1">Belongs to the protein-tyrosine phosphatase family.</text>
</comment>
<evidence type="ECO:0000313" key="3">
    <source>
        <dbReference type="EMBL" id="SBW04663.1"/>
    </source>
</evidence>
<dbReference type="Gene3D" id="3.90.190.10">
    <property type="entry name" value="Protein tyrosine phosphatase superfamily"/>
    <property type="match status" value="1"/>
</dbReference>
<dbReference type="GO" id="GO:0004721">
    <property type="term" value="F:phosphoprotein phosphatase activity"/>
    <property type="evidence" value="ECO:0007669"/>
    <property type="project" value="InterPro"/>
</dbReference>
<dbReference type="PANTHER" id="PTHR31126:SF1">
    <property type="entry name" value="TYROSINE SPECIFIC PROTEIN PHOSPHATASES DOMAIN-CONTAINING PROTEIN"/>
    <property type="match status" value="1"/>
</dbReference>
<reference evidence="3" key="1">
    <citation type="submission" date="2016-04" db="EMBL/GenBank/DDBJ databases">
        <authorList>
            <person name="Evans L.H."/>
            <person name="Alamgir A."/>
            <person name="Owens N."/>
            <person name="Weber N.D."/>
            <person name="Virtaneva K."/>
            <person name="Barbian K."/>
            <person name="Babar A."/>
            <person name="Rosenke K."/>
        </authorList>
    </citation>
    <scope>NUCLEOTIDE SEQUENCE</scope>
    <source>
        <strain evidence="3">86</strain>
    </source>
</reference>
<feature type="domain" description="Tyrosine specific protein phosphatases" evidence="2">
    <location>
        <begin position="101"/>
        <end position="175"/>
    </location>
</feature>